<sequence>MNCDEDEDDEDGNDHDAEINKPSYDEMLKSYETIRRGLQFEENTPEGVFGALQTCFFSETLRQPNLKDWVKAYLPQRYFMSVNEKHAYQVSTKSLQQKRVSCQSAYVFAPPYMRGRTWNAGSGGGEDRGFFSALAHFEFEVAGEQFCVPAVVVHAALLGRIHHPCETEKNNMHVRHL</sequence>
<proteinExistence type="predicted"/>
<keyword evidence="3" id="KW-1185">Reference proteome</keyword>
<gene>
    <name evidence="2" type="ORF">AVEN_184102_1</name>
</gene>
<feature type="region of interest" description="Disordered" evidence="1">
    <location>
        <begin position="1"/>
        <end position="22"/>
    </location>
</feature>
<dbReference type="EMBL" id="BGPR01000269">
    <property type="protein sequence ID" value="GBM09403.1"/>
    <property type="molecule type" value="Genomic_DNA"/>
</dbReference>
<dbReference type="OrthoDB" id="6449114at2759"/>
<comment type="caution">
    <text evidence="2">The sequence shown here is derived from an EMBL/GenBank/DDBJ whole genome shotgun (WGS) entry which is preliminary data.</text>
</comment>
<name>A0A4Y2CYE4_ARAVE</name>
<dbReference type="AlphaFoldDB" id="A0A4Y2CYE4"/>
<evidence type="ECO:0000313" key="2">
    <source>
        <dbReference type="EMBL" id="GBM09403.1"/>
    </source>
</evidence>
<feature type="compositionally biased region" description="Acidic residues" evidence="1">
    <location>
        <begin position="1"/>
        <end position="13"/>
    </location>
</feature>
<evidence type="ECO:0000256" key="1">
    <source>
        <dbReference type="SAM" id="MobiDB-lite"/>
    </source>
</evidence>
<organism evidence="2 3">
    <name type="scientific">Araneus ventricosus</name>
    <name type="common">Orbweaver spider</name>
    <name type="synonym">Epeira ventricosa</name>
    <dbReference type="NCBI Taxonomy" id="182803"/>
    <lineage>
        <taxon>Eukaryota</taxon>
        <taxon>Metazoa</taxon>
        <taxon>Ecdysozoa</taxon>
        <taxon>Arthropoda</taxon>
        <taxon>Chelicerata</taxon>
        <taxon>Arachnida</taxon>
        <taxon>Araneae</taxon>
        <taxon>Araneomorphae</taxon>
        <taxon>Entelegynae</taxon>
        <taxon>Araneoidea</taxon>
        <taxon>Araneidae</taxon>
        <taxon>Araneus</taxon>
    </lineage>
</organism>
<evidence type="ECO:0000313" key="3">
    <source>
        <dbReference type="Proteomes" id="UP000499080"/>
    </source>
</evidence>
<protein>
    <submittedName>
        <fullName evidence="2">Uncharacterized protein</fullName>
    </submittedName>
</protein>
<accession>A0A4Y2CYE4</accession>
<reference evidence="2 3" key="1">
    <citation type="journal article" date="2019" name="Sci. Rep.">
        <title>Orb-weaving spider Araneus ventricosus genome elucidates the spidroin gene catalogue.</title>
        <authorList>
            <person name="Kono N."/>
            <person name="Nakamura H."/>
            <person name="Ohtoshi R."/>
            <person name="Moran D.A.P."/>
            <person name="Shinohara A."/>
            <person name="Yoshida Y."/>
            <person name="Fujiwara M."/>
            <person name="Mori M."/>
            <person name="Tomita M."/>
            <person name="Arakawa K."/>
        </authorList>
    </citation>
    <scope>NUCLEOTIDE SEQUENCE [LARGE SCALE GENOMIC DNA]</scope>
</reference>
<dbReference type="Proteomes" id="UP000499080">
    <property type="component" value="Unassembled WGS sequence"/>
</dbReference>